<dbReference type="InterPro" id="IPR000073">
    <property type="entry name" value="AB_hydrolase_1"/>
</dbReference>
<evidence type="ECO:0000313" key="2">
    <source>
        <dbReference type="EMBL" id="GAQ80484.1"/>
    </source>
</evidence>
<evidence type="ECO:0000259" key="1">
    <source>
        <dbReference type="Pfam" id="PF00561"/>
    </source>
</evidence>
<name>A0A1Y1HPC1_KLENI</name>
<gene>
    <name evidence="2" type="ORF">KFL_000550150</name>
</gene>
<dbReference type="SUPFAM" id="SSF53474">
    <property type="entry name" value="alpha/beta-Hydrolases"/>
    <property type="match status" value="1"/>
</dbReference>
<reference evidence="2 3" key="1">
    <citation type="journal article" date="2014" name="Nat. Commun.">
        <title>Klebsormidium flaccidum genome reveals primary factors for plant terrestrial adaptation.</title>
        <authorList>
            <person name="Hori K."/>
            <person name="Maruyama F."/>
            <person name="Fujisawa T."/>
            <person name="Togashi T."/>
            <person name="Yamamoto N."/>
            <person name="Seo M."/>
            <person name="Sato S."/>
            <person name="Yamada T."/>
            <person name="Mori H."/>
            <person name="Tajima N."/>
            <person name="Moriyama T."/>
            <person name="Ikeuchi M."/>
            <person name="Watanabe M."/>
            <person name="Wada H."/>
            <person name="Kobayashi K."/>
            <person name="Saito M."/>
            <person name="Masuda T."/>
            <person name="Sasaki-Sekimoto Y."/>
            <person name="Mashiguchi K."/>
            <person name="Awai K."/>
            <person name="Shimojima M."/>
            <person name="Masuda S."/>
            <person name="Iwai M."/>
            <person name="Nobusawa T."/>
            <person name="Narise T."/>
            <person name="Kondo S."/>
            <person name="Saito H."/>
            <person name="Sato R."/>
            <person name="Murakawa M."/>
            <person name="Ihara Y."/>
            <person name="Oshima-Yamada Y."/>
            <person name="Ohtaka K."/>
            <person name="Satoh M."/>
            <person name="Sonobe K."/>
            <person name="Ishii M."/>
            <person name="Ohtani R."/>
            <person name="Kanamori-Sato M."/>
            <person name="Honoki R."/>
            <person name="Miyazaki D."/>
            <person name="Mochizuki H."/>
            <person name="Umetsu J."/>
            <person name="Higashi K."/>
            <person name="Shibata D."/>
            <person name="Kamiya Y."/>
            <person name="Sato N."/>
            <person name="Nakamura Y."/>
            <person name="Tabata S."/>
            <person name="Ida S."/>
            <person name="Kurokawa K."/>
            <person name="Ohta H."/>
        </authorList>
    </citation>
    <scope>NUCLEOTIDE SEQUENCE [LARGE SCALE GENOMIC DNA]</scope>
    <source>
        <strain evidence="2 3">NIES-2285</strain>
    </source>
</reference>
<dbReference type="EMBL" id="DF237004">
    <property type="protein sequence ID" value="GAQ80484.1"/>
    <property type="molecule type" value="Genomic_DNA"/>
</dbReference>
<dbReference type="Proteomes" id="UP000054558">
    <property type="component" value="Unassembled WGS sequence"/>
</dbReference>
<keyword evidence="3" id="KW-1185">Reference proteome</keyword>
<dbReference type="Gene3D" id="3.40.50.1820">
    <property type="entry name" value="alpha/beta hydrolase"/>
    <property type="match status" value="1"/>
</dbReference>
<dbReference type="OrthoDB" id="2015190at2759"/>
<dbReference type="InterPro" id="IPR029058">
    <property type="entry name" value="AB_hydrolase_fold"/>
</dbReference>
<dbReference type="AlphaFoldDB" id="A0A1Y1HPC1"/>
<organism evidence="2 3">
    <name type="scientific">Klebsormidium nitens</name>
    <name type="common">Green alga</name>
    <name type="synonym">Ulothrix nitens</name>
    <dbReference type="NCBI Taxonomy" id="105231"/>
    <lineage>
        <taxon>Eukaryota</taxon>
        <taxon>Viridiplantae</taxon>
        <taxon>Streptophyta</taxon>
        <taxon>Klebsormidiophyceae</taxon>
        <taxon>Klebsormidiales</taxon>
        <taxon>Klebsormidiaceae</taxon>
        <taxon>Klebsormidium</taxon>
    </lineage>
</organism>
<sequence length="119" mass="12959">MARVEAASTWKIWKGYVDTPEGQVHYHRCGSDGAHPLILLHQWPDGATQWDPMLPVLAAKGFLAIALDMPMFGQSYKPEEEPDLGGFAEGVLAAVQALGYQGPMDYVGHHSEVPGWPCG</sequence>
<dbReference type="Pfam" id="PF00561">
    <property type="entry name" value="Abhydrolase_1"/>
    <property type="match status" value="1"/>
</dbReference>
<proteinExistence type="predicted"/>
<evidence type="ECO:0000313" key="3">
    <source>
        <dbReference type="Proteomes" id="UP000054558"/>
    </source>
</evidence>
<feature type="domain" description="AB hydrolase-1" evidence="1">
    <location>
        <begin position="36"/>
        <end position="109"/>
    </location>
</feature>
<accession>A0A1Y1HPC1</accession>
<protein>
    <recommendedName>
        <fullName evidence="1">AB hydrolase-1 domain-containing protein</fullName>
    </recommendedName>
</protein>